<reference evidence="1" key="1">
    <citation type="journal article" date="2013" name="J. Plant Res.">
        <title>Effect of fungi and light on seed germination of three Opuntia species from semiarid lands of central Mexico.</title>
        <authorList>
            <person name="Delgado-Sanchez P."/>
            <person name="Jimenez-Bremont J.F."/>
            <person name="Guerrero-Gonzalez Mde L."/>
            <person name="Flores J."/>
        </authorList>
    </citation>
    <scope>NUCLEOTIDE SEQUENCE</scope>
    <source>
        <tissue evidence="1">Cladode</tissue>
    </source>
</reference>
<sequence>MKASFTFREERAPLLKAKVALTALGLPFQSAFATGDSDDLCVSFGTFFDSGPAFRVSFRPNDSFNPISLLIKTGIGRFGSPVNAPMKISAEFNLLSGSMSTPTFFLHFKPRLGHFSLRKTHSSDLDAISKRDDDPVSEDGTAVDRAMETINVVARTVLPIQNVAVFKLRWGVNFSEACRSMVGWGRRNRTAGMPLLTLNKIGIEHVLGGDCKEEESAVERQSGSGDLVETCFTVKRQLDKVRVENALLGKALEDIRAEIGHKACGKKN</sequence>
<organism evidence="1">
    <name type="scientific">Opuntia streptacantha</name>
    <name type="common">Prickly pear cactus</name>
    <name type="synonym">Opuntia cardona</name>
    <dbReference type="NCBI Taxonomy" id="393608"/>
    <lineage>
        <taxon>Eukaryota</taxon>
        <taxon>Viridiplantae</taxon>
        <taxon>Streptophyta</taxon>
        <taxon>Embryophyta</taxon>
        <taxon>Tracheophyta</taxon>
        <taxon>Spermatophyta</taxon>
        <taxon>Magnoliopsida</taxon>
        <taxon>eudicotyledons</taxon>
        <taxon>Gunneridae</taxon>
        <taxon>Pentapetalae</taxon>
        <taxon>Caryophyllales</taxon>
        <taxon>Cactineae</taxon>
        <taxon>Cactaceae</taxon>
        <taxon>Opuntioideae</taxon>
        <taxon>Opuntia</taxon>
    </lineage>
</organism>
<proteinExistence type="predicted"/>
<reference evidence="1" key="2">
    <citation type="submission" date="2020-07" db="EMBL/GenBank/DDBJ databases">
        <authorList>
            <person name="Vera ALvarez R."/>
            <person name="Arias-Moreno D.M."/>
            <person name="Jimenez-Jacinto V."/>
            <person name="Jimenez-Bremont J.F."/>
            <person name="Swaminathan K."/>
            <person name="Moose S.P."/>
            <person name="Guerrero-Gonzalez M.L."/>
            <person name="Marino-Ramirez L."/>
            <person name="Landsman D."/>
            <person name="Rodriguez-Kessler M."/>
            <person name="Delgado-Sanchez P."/>
        </authorList>
    </citation>
    <scope>NUCLEOTIDE SEQUENCE</scope>
    <source>
        <tissue evidence="1">Cladode</tissue>
    </source>
</reference>
<dbReference type="PANTHER" id="PTHR34285:SF3">
    <property type="entry name" value="OS08G0510800 PROTEIN"/>
    <property type="match status" value="1"/>
</dbReference>
<evidence type="ECO:0000313" key="1">
    <source>
        <dbReference type="EMBL" id="MBA4630208.1"/>
    </source>
</evidence>
<dbReference type="EMBL" id="GISG01171346">
    <property type="protein sequence ID" value="MBA4651722.1"/>
    <property type="molecule type" value="Transcribed_RNA"/>
</dbReference>
<protein>
    <submittedName>
        <fullName evidence="1">Uncharacterized protein</fullName>
    </submittedName>
</protein>
<accession>A0A7C9D5L1</accession>
<dbReference type="EMBL" id="GISG01072488">
    <property type="protein sequence ID" value="MBA4630208.1"/>
    <property type="molecule type" value="Transcribed_RNA"/>
</dbReference>
<dbReference type="AlphaFoldDB" id="A0A7C9D5L1"/>
<dbReference type="PANTHER" id="PTHR34285">
    <property type="entry name" value="OS08G0510800 PROTEIN"/>
    <property type="match status" value="1"/>
</dbReference>
<name>A0A7C9D5L1_OPUST</name>